<feature type="compositionally biased region" description="Acidic residues" evidence="1">
    <location>
        <begin position="18"/>
        <end position="28"/>
    </location>
</feature>
<gene>
    <name evidence="2" type="ORF">F511_41465</name>
</gene>
<protein>
    <submittedName>
        <fullName evidence="2">Splicing factor 3B subunit 1-like</fullName>
    </submittedName>
</protein>
<organism evidence="2 3">
    <name type="scientific">Dorcoceras hygrometricum</name>
    <dbReference type="NCBI Taxonomy" id="472368"/>
    <lineage>
        <taxon>Eukaryota</taxon>
        <taxon>Viridiplantae</taxon>
        <taxon>Streptophyta</taxon>
        <taxon>Embryophyta</taxon>
        <taxon>Tracheophyta</taxon>
        <taxon>Spermatophyta</taxon>
        <taxon>Magnoliopsida</taxon>
        <taxon>eudicotyledons</taxon>
        <taxon>Gunneridae</taxon>
        <taxon>Pentapetalae</taxon>
        <taxon>asterids</taxon>
        <taxon>lamiids</taxon>
        <taxon>Lamiales</taxon>
        <taxon>Gesneriaceae</taxon>
        <taxon>Didymocarpoideae</taxon>
        <taxon>Trichosporeae</taxon>
        <taxon>Loxocarpinae</taxon>
        <taxon>Dorcoceras</taxon>
    </lineage>
</organism>
<reference evidence="2 3" key="1">
    <citation type="journal article" date="2015" name="Proc. Natl. Acad. Sci. U.S.A.">
        <title>The resurrection genome of Boea hygrometrica: A blueprint for survival of dehydration.</title>
        <authorList>
            <person name="Xiao L."/>
            <person name="Yang G."/>
            <person name="Zhang L."/>
            <person name="Yang X."/>
            <person name="Zhao S."/>
            <person name="Ji Z."/>
            <person name="Zhou Q."/>
            <person name="Hu M."/>
            <person name="Wang Y."/>
            <person name="Chen M."/>
            <person name="Xu Y."/>
            <person name="Jin H."/>
            <person name="Xiao X."/>
            <person name="Hu G."/>
            <person name="Bao F."/>
            <person name="Hu Y."/>
            <person name="Wan P."/>
            <person name="Li L."/>
            <person name="Deng X."/>
            <person name="Kuang T."/>
            <person name="Xiang C."/>
            <person name="Zhu J.K."/>
            <person name="Oliver M.J."/>
            <person name="He Y."/>
        </authorList>
    </citation>
    <scope>NUCLEOTIDE SEQUENCE [LARGE SCALE GENOMIC DNA]</scope>
    <source>
        <strain evidence="3">cv. XS01</strain>
    </source>
</reference>
<keyword evidence="3" id="KW-1185">Reference proteome</keyword>
<dbReference type="EMBL" id="KV009476">
    <property type="protein sequence ID" value="KZV29140.1"/>
    <property type="molecule type" value="Genomic_DNA"/>
</dbReference>
<feature type="region of interest" description="Disordered" evidence="1">
    <location>
        <begin position="1"/>
        <end position="28"/>
    </location>
</feature>
<accession>A0A2Z7B538</accession>
<evidence type="ECO:0000313" key="2">
    <source>
        <dbReference type="EMBL" id="KZV29140.1"/>
    </source>
</evidence>
<evidence type="ECO:0000256" key="1">
    <source>
        <dbReference type="SAM" id="MobiDB-lite"/>
    </source>
</evidence>
<dbReference type="AlphaFoldDB" id="A0A2Z7B538"/>
<dbReference type="Proteomes" id="UP000250235">
    <property type="component" value="Unassembled WGS sequence"/>
</dbReference>
<feature type="region of interest" description="Disordered" evidence="1">
    <location>
        <begin position="42"/>
        <end position="63"/>
    </location>
</feature>
<name>A0A2Z7B538_9LAMI</name>
<proteinExistence type="predicted"/>
<evidence type="ECO:0000313" key="3">
    <source>
        <dbReference type="Proteomes" id="UP000250235"/>
    </source>
</evidence>
<feature type="region of interest" description="Disordered" evidence="1">
    <location>
        <begin position="494"/>
        <end position="519"/>
    </location>
</feature>
<sequence length="519" mass="57629">MRSAEIDIEGSERSTAVNDEDDNLDGAENEISRKMASFTASKQFLKEPLRSGEDDDMSGLKKPIKLIEMEKEKESEKDKEIEPVDLSLAKNVATMTDSEDTEPLSKVLELTDNLTTEVTRINFGRGIEIAKVNEGDWYKASLPQIDTSNKGKPREMLLRKFLEAHRQNFKAGQPTTAIDLQIIALLSDAHLFALERIWFLKQGMRSHMMAGSFNAVTHERFLMMSSIHGGVQVNWRSTAVNDEDDNLDGAENEISRKMASFTASKQFLKEPLRSGEDDDMSGLKKPIKLIEMEKEKESEKDKEIEPVDLSLAKNVATMTDSEDTEPLSKPVGSHNFCGDIVAVGSVVDLTVDPEAFVGVFCRDPDVQVITSDSSSSYSSIQSDPISPNDSFFQRHLDTALTSPNPSICTDSRMLFTTDDIPLGDKTAVDQILIPTTADVTPQDISKPLAQLLASVNQIQIERVQKMDDAEKLKDVLLLHIRGLEQRFTEILEQEDRTYRGTSGNQAGPSGRSAGRSPRP</sequence>